<proteinExistence type="predicted"/>
<dbReference type="FunFam" id="3.40.50.2300:FF:000024">
    <property type="entry name" value="Vomeronasal 2, receptor 73"/>
    <property type="match status" value="1"/>
</dbReference>
<evidence type="ECO:0000256" key="3">
    <source>
        <dbReference type="ARBA" id="ARBA00022989"/>
    </source>
</evidence>
<dbReference type="Pfam" id="PF01094">
    <property type="entry name" value="ANF_receptor"/>
    <property type="match status" value="1"/>
</dbReference>
<dbReference type="PANTHER" id="PTHR24061:SF599">
    <property type="entry name" value="G-PROTEIN COUPLED RECEPTORS FAMILY 3 PROFILE DOMAIN-CONTAINING PROTEIN"/>
    <property type="match status" value="1"/>
</dbReference>
<protein>
    <recommendedName>
        <fullName evidence="7">Receptor ligand binding region domain-containing protein</fullName>
    </recommendedName>
</protein>
<dbReference type="GeneTree" id="ENSGT00950000182788"/>
<dbReference type="GO" id="GO:0005886">
    <property type="term" value="C:plasma membrane"/>
    <property type="evidence" value="ECO:0007669"/>
    <property type="project" value="TreeGrafter"/>
</dbReference>
<keyword evidence="9" id="KW-1185">Reference proteome</keyword>
<dbReference type="AlphaFoldDB" id="A0A8C6X3D8"/>
<evidence type="ECO:0000256" key="6">
    <source>
        <dbReference type="ARBA" id="ARBA00023180"/>
    </source>
</evidence>
<dbReference type="SUPFAM" id="SSF53822">
    <property type="entry name" value="Periplasmic binding protein-like I"/>
    <property type="match status" value="1"/>
</dbReference>
<dbReference type="Gene3D" id="3.40.50.2300">
    <property type="match status" value="3"/>
</dbReference>
<sequence length="392" mass="45279">IKKLCLESEEEELGLFGSFLFRDIFTESIFYCSLMLKNYQHILAFVFAVKEINGNPYLLPNVTLGFHIYDSYSSAQKTYHATMLLLYNLKSFVPNYICGIQNNLKHFLLLWIINIFFNFPMERLQCNGILSLLLHFNWTWIGITVMDNDNGERILDRIIPLFSKHFICFTFIERIFYLHSVNGLVSVFKQGTKLHDKIMTTKSNVIIIYGESTALVFLRWLPYLSNKEHDRDVTKGKVWILNSQAELASTAHQKDWDTQIIHGALSFTIHSNNPPGFKSFLENKNPLNPKADGFIIDFWQQAFNCIFQTSILDKVVGDLCTGGENIKNLPKIVFEMSMIGHSYSIYNSVYAVAYALHAMLSSRFRHGKTIDEGHLNDLNQNAWQVNSKNILR</sequence>
<evidence type="ECO:0000313" key="9">
    <source>
        <dbReference type="Proteomes" id="UP000694559"/>
    </source>
</evidence>
<dbReference type="InterPro" id="IPR028082">
    <property type="entry name" value="Peripla_BP_I"/>
</dbReference>
<keyword evidence="3" id="KW-1133">Transmembrane helix</keyword>
<dbReference type="InterPro" id="IPR000337">
    <property type="entry name" value="GPCR_3"/>
</dbReference>
<dbReference type="InterPro" id="IPR001828">
    <property type="entry name" value="ANF_lig-bd_rcpt"/>
</dbReference>
<reference evidence="8" key="2">
    <citation type="submission" date="2025-09" db="UniProtKB">
        <authorList>
            <consortium name="Ensembl"/>
        </authorList>
    </citation>
    <scope>IDENTIFICATION</scope>
</reference>
<evidence type="ECO:0000313" key="8">
    <source>
        <dbReference type="Ensembl" id="ENSNNAP00000006610.1"/>
    </source>
</evidence>
<evidence type="ECO:0000256" key="2">
    <source>
        <dbReference type="ARBA" id="ARBA00022692"/>
    </source>
</evidence>
<dbReference type="InterPro" id="IPR000068">
    <property type="entry name" value="GPCR_3_Ca_sens_rcpt-rel"/>
</dbReference>
<dbReference type="PANTHER" id="PTHR24061">
    <property type="entry name" value="CALCIUM-SENSING RECEPTOR-RELATED"/>
    <property type="match status" value="1"/>
</dbReference>
<dbReference type="GO" id="GO:0004930">
    <property type="term" value="F:G protein-coupled receptor activity"/>
    <property type="evidence" value="ECO:0007669"/>
    <property type="project" value="InterPro"/>
</dbReference>
<name>A0A8C6X3D8_NAJNA</name>
<evidence type="ECO:0000259" key="7">
    <source>
        <dbReference type="Pfam" id="PF01094"/>
    </source>
</evidence>
<organism evidence="8 9">
    <name type="scientific">Naja naja</name>
    <name type="common">Indian cobra</name>
    <dbReference type="NCBI Taxonomy" id="35670"/>
    <lineage>
        <taxon>Eukaryota</taxon>
        <taxon>Metazoa</taxon>
        <taxon>Chordata</taxon>
        <taxon>Craniata</taxon>
        <taxon>Vertebrata</taxon>
        <taxon>Euteleostomi</taxon>
        <taxon>Lepidosauria</taxon>
        <taxon>Squamata</taxon>
        <taxon>Bifurcata</taxon>
        <taxon>Unidentata</taxon>
        <taxon>Episquamata</taxon>
        <taxon>Toxicofera</taxon>
        <taxon>Serpentes</taxon>
        <taxon>Colubroidea</taxon>
        <taxon>Elapidae</taxon>
        <taxon>Elapinae</taxon>
        <taxon>Naja</taxon>
    </lineage>
</organism>
<reference evidence="8" key="1">
    <citation type="submission" date="2025-08" db="UniProtKB">
        <authorList>
            <consortium name="Ensembl"/>
        </authorList>
    </citation>
    <scope>IDENTIFICATION</scope>
</reference>
<accession>A0A8C6X3D8</accession>
<evidence type="ECO:0000256" key="1">
    <source>
        <dbReference type="ARBA" id="ARBA00004141"/>
    </source>
</evidence>
<dbReference type="PRINTS" id="PR00248">
    <property type="entry name" value="GPCRMGR"/>
</dbReference>
<dbReference type="OMA" id="TERIQAN"/>
<dbReference type="OrthoDB" id="5984008at2759"/>
<dbReference type="Proteomes" id="UP000694559">
    <property type="component" value="Unplaced"/>
</dbReference>
<evidence type="ECO:0000256" key="4">
    <source>
        <dbReference type="ARBA" id="ARBA00023136"/>
    </source>
</evidence>
<comment type="subcellular location">
    <subcellularLocation>
        <location evidence="1">Membrane</location>
        <topology evidence="1">Multi-pass membrane protein</topology>
    </subcellularLocation>
</comment>
<dbReference type="Ensembl" id="ENSNNAT00000006933.1">
    <property type="protein sequence ID" value="ENSNNAP00000006610.1"/>
    <property type="gene ID" value="ENSNNAG00000004500.1"/>
</dbReference>
<keyword evidence="4" id="KW-0472">Membrane</keyword>
<keyword evidence="2" id="KW-0812">Transmembrane</keyword>
<evidence type="ECO:0000256" key="5">
    <source>
        <dbReference type="ARBA" id="ARBA00023170"/>
    </source>
</evidence>
<keyword evidence="6" id="KW-0325">Glycoprotein</keyword>
<keyword evidence="5" id="KW-0675">Receptor</keyword>
<feature type="domain" description="Receptor ligand binding region" evidence="7">
    <location>
        <begin position="124"/>
        <end position="379"/>
    </location>
</feature>